<feature type="domain" description="Tyr recombinase" evidence="6">
    <location>
        <begin position="106"/>
        <end position="295"/>
    </location>
</feature>
<dbReference type="InterPro" id="IPR010998">
    <property type="entry name" value="Integrase_recombinase_N"/>
</dbReference>
<comment type="similarity">
    <text evidence="1">Belongs to the 'phage' integrase family.</text>
</comment>
<reference evidence="8 9" key="1">
    <citation type="submission" date="2012-06" db="EMBL/GenBank/DDBJ databases">
        <title>Complete sequence of Sulfurospirillum barnesii SES-3.</title>
        <authorList>
            <consortium name="US DOE Joint Genome Institute"/>
            <person name="Lucas S."/>
            <person name="Han J."/>
            <person name="Lapidus A."/>
            <person name="Cheng J.-F."/>
            <person name="Goodwin L."/>
            <person name="Pitluck S."/>
            <person name="Peters L."/>
            <person name="Ovchinnikova G."/>
            <person name="Lu M."/>
            <person name="Detter J.C."/>
            <person name="Han C."/>
            <person name="Tapia R."/>
            <person name="Land M."/>
            <person name="Hauser L."/>
            <person name="Kyrpides N."/>
            <person name="Ivanova N."/>
            <person name="Pagani I."/>
            <person name="Stolz J."/>
            <person name="Arkin A."/>
            <person name="Dehal P."/>
            <person name="Oremland R."/>
            <person name="Saltikov C."/>
            <person name="Basu P."/>
            <person name="Hollibaugh J."/>
            <person name="Newman D."/>
            <person name="Stolyar S."/>
            <person name="Hazen T."/>
            <person name="Woyke T."/>
        </authorList>
    </citation>
    <scope>NUCLEOTIDE SEQUENCE [LARGE SCALE GENOMIC DNA]</scope>
    <source>
        <strain evidence="9">ATCC 700032 / DSM 10660 / SES-3</strain>
    </source>
</reference>
<dbReference type="InterPro" id="IPR013762">
    <property type="entry name" value="Integrase-like_cat_sf"/>
</dbReference>
<keyword evidence="4" id="KW-0233">DNA recombination</keyword>
<accession>I3XWF4</accession>
<dbReference type="InterPro" id="IPR002104">
    <property type="entry name" value="Integrase_catalytic"/>
</dbReference>
<keyword evidence="2" id="KW-0229">DNA integration</keyword>
<evidence type="ECO:0000313" key="8">
    <source>
        <dbReference type="EMBL" id="AFL68278.1"/>
    </source>
</evidence>
<dbReference type="Pfam" id="PF00589">
    <property type="entry name" value="Phage_integrase"/>
    <property type="match status" value="1"/>
</dbReference>
<dbReference type="PROSITE" id="PS51898">
    <property type="entry name" value="TYR_RECOMBINASE"/>
    <property type="match status" value="1"/>
</dbReference>
<evidence type="ECO:0000256" key="5">
    <source>
        <dbReference type="PROSITE-ProRule" id="PRU01248"/>
    </source>
</evidence>
<organism evidence="8 9">
    <name type="scientific">Sulfurospirillum barnesii (strain ATCC 700032 / DSM 10660 / SES-3)</name>
    <dbReference type="NCBI Taxonomy" id="760154"/>
    <lineage>
        <taxon>Bacteria</taxon>
        <taxon>Pseudomonadati</taxon>
        <taxon>Campylobacterota</taxon>
        <taxon>Epsilonproteobacteria</taxon>
        <taxon>Campylobacterales</taxon>
        <taxon>Sulfurospirillaceae</taxon>
        <taxon>Sulfurospirillum</taxon>
    </lineage>
</organism>
<dbReference type="GO" id="GO:0015074">
    <property type="term" value="P:DNA integration"/>
    <property type="evidence" value="ECO:0007669"/>
    <property type="project" value="UniProtKB-KW"/>
</dbReference>
<dbReference type="AlphaFoldDB" id="I3XWF4"/>
<evidence type="ECO:0000256" key="4">
    <source>
        <dbReference type="ARBA" id="ARBA00023172"/>
    </source>
</evidence>
<dbReference type="Pfam" id="PF14659">
    <property type="entry name" value="Phage_int_SAM_3"/>
    <property type="match status" value="1"/>
</dbReference>
<feature type="domain" description="Core-binding (CB)" evidence="7">
    <location>
        <begin position="10"/>
        <end position="92"/>
    </location>
</feature>
<proteinExistence type="inferred from homology"/>
<keyword evidence="3 5" id="KW-0238">DNA-binding</keyword>
<dbReference type="OrthoDB" id="5346897at2"/>
<protein>
    <submittedName>
        <fullName evidence="8">Site-specific recombinase XerD</fullName>
    </submittedName>
</protein>
<dbReference type="GO" id="GO:0006310">
    <property type="term" value="P:DNA recombination"/>
    <property type="evidence" value="ECO:0007669"/>
    <property type="project" value="UniProtKB-KW"/>
</dbReference>
<dbReference type="Gene3D" id="1.10.150.130">
    <property type="match status" value="1"/>
</dbReference>
<dbReference type="InterPro" id="IPR004107">
    <property type="entry name" value="Integrase_SAM-like_N"/>
</dbReference>
<dbReference type="Gene3D" id="1.10.443.10">
    <property type="entry name" value="Intergrase catalytic core"/>
    <property type="match status" value="1"/>
</dbReference>
<evidence type="ECO:0000259" key="7">
    <source>
        <dbReference type="PROSITE" id="PS51900"/>
    </source>
</evidence>
<name>I3XWF4_SULBS</name>
<dbReference type="InterPro" id="IPR050808">
    <property type="entry name" value="Phage_Integrase"/>
</dbReference>
<evidence type="ECO:0000256" key="1">
    <source>
        <dbReference type="ARBA" id="ARBA00008857"/>
    </source>
</evidence>
<dbReference type="Proteomes" id="UP000006176">
    <property type="component" value="Chromosome"/>
</dbReference>
<dbReference type="STRING" id="760154.Sulba_0977"/>
<sequence>MVSQIIEGKMTIKKLFEDYFSMIEPLQSLQTIRTKKGFTQKHIMPIFENMEVSEVTYPMLQKFVNDLLNQGLKPKTVKNILDVIKVVFKLSLRLGLIKDNPCDFVELPKYDNKRYFSFSTAVQTDFIYSLLTYDVYMYRDIFLFLLHGRRRNEVLSLKWEMVDMEQRLYYIPAQINKARKNMSYKMTDILRDRLMFHYLHACVEQNTRHPKGYVFINPQTNTQYSTLAKAWKRFLHVNDLPYIRLHDIRHLIGTYSINVLNLPIEKVSHTLGHTNIETTQKYVTIKPETSKQVIDKIISSVILPDKVAESSI</sequence>
<dbReference type="PANTHER" id="PTHR30629:SF2">
    <property type="entry name" value="PROPHAGE INTEGRASE INTS-RELATED"/>
    <property type="match status" value="1"/>
</dbReference>
<evidence type="ECO:0000259" key="6">
    <source>
        <dbReference type="PROSITE" id="PS51898"/>
    </source>
</evidence>
<dbReference type="InterPro" id="IPR011010">
    <property type="entry name" value="DNA_brk_join_enz"/>
</dbReference>
<dbReference type="eggNOG" id="COG0582">
    <property type="taxonomic scope" value="Bacteria"/>
</dbReference>
<evidence type="ECO:0000256" key="2">
    <source>
        <dbReference type="ARBA" id="ARBA00022908"/>
    </source>
</evidence>
<dbReference type="HOGENOM" id="CLU_027562_17_7_7"/>
<dbReference type="InterPro" id="IPR044068">
    <property type="entry name" value="CB"/>
</dbReference>
<dbReference type="PROSITE" id="PS51900">
    <property type="entry name" value="CB"/>
    <property type="match status" value="1"/>
</dbReference>
<dbReference type="PATRIC" id="fig|760154.4.peg.978"/>
<dbReference type="PANTHER" id="PTHR30629">
    <property type="entry name" value="PROPHAGE INTEGRASE"/>
    <property type="match status" value="1"/>
</dbReference>
<dbReference type="EMBL" id="CP003333">
    <property type="protein sequence ID" value="AFL68278.1"/>
    <property type="molecule type" value="Genomic_DNA"/>
</dbReference>
<dbReference type="KEGG" id="sba:Sulba_0977"/>
<evidence type="ECO:0000256" key="3">
    <source>
        <dbReference type="ARBA" id="ARBA00023125"/>
    </source>
</evidence>
<gene>
    <name evidence="8" type="ordered locus">Sulba_0977</name>
</gene>
<keyword evidence="9" id="KW-1185">Reference proteome</keyword>
<evidence type="ECO:0000313" key="9">
    <source>
        <dbReference type="Proteomes" id="UP000006176"/>
    </source>
</evidence>
<dbReference type="GO" id="GO:0003677">
    <property type="term" value="F:DNA binding"/>
    <property type="evidence" value="ECO:0007669"/>
    <property type="project" value="UniProtKB-UniRule"/>
</dbReference>
<dbReference type="SUPFAM" id="SSF56349">
    <property type="entry name" value="DNA breaking-rejoining enzymes"/>
    <property type="match status" value="1"/>
</dbReference>